<proteinExistence type="predicted"/>
<dbReference type="InterPro" id="IPR027443">
    <property type="entry name" value="IPNS-like_sf"/>
</dbReference>
<feature type="region of interest" description="Disordered" evidence="4">
    <location>
        <begin position="463"/>
        <end position="520"/>
    </location>
</feature>
<dbReference type="EMBL" id="LR862137">
    <property type="protein sequence ID" value="CAD1843641.1"/>
    <property type="molecule type" value="Genomic_DNA"/>
</dbReference>
<evidence type="ECO:0000259" key="6">
    <source>
        <dbReference type="Pfam" id="PF03171"/>
    </source>
</evidence>
<feature type="transmembrane region" description="Helical" evidence="5">
    <location>
        <begin position="334"/>
        <end position="356"/>
    </location>
</feature>
<keyword evidence="5" id="KW-0472">Membrane</keyword>
<feature type="domain" description="Isopenicillin N synthase-like Fe(2+) 2OG dioxygenase" evidence="6">
    <location>
        <begin position="132"/>
        <end position="167"/>
    </location>
</feature>
<feature type="transmembrane region" description="Helical" evidence="5">
    <location>
        <begin position="368"/>
        <end position="388"/>
    </location>
</feature>
<keyword evidence="5" id="KW-0812">Transmembrane</keyword>
<feature type="domain" description="Lunapark zinc ribbon" evidence="7">
    <location>
        <begin position="543"/>
        <end position="593"/>
    </location>
</feature>
<evidence type="ECO:0000256" key="3">
    <source>
        <dbReference type="ARBA" id="ARBA00023004"/>
    </source>
</evidence>
<feature type="domain" description="Non-haem dioxygenase N-terminal" evidence="8">
    <location>
        <begin position="2"/>
        <end position="84"/>
    </location>
</feature>
<evidence type="ECO:0008006" key="10">
    <source>
        <dbReference type="Google" id="ProtNLM"/>
    </source>
</evidence>
<evidence type="ECO:0000256" key="5">
    <source>
        <dbReference type="SAM" id="Phobius"/>
    </source>
</evidence>
<name>A0A6V7QL53_ANACO</name>
<dbReference type="InterPro" id="IPR044861">
    <property type="entry name" value="IPNS-like_FE2OG_OXY"/>
</dbReference>
<dbReference type="InterPro" id="IPR019273">
    <property type="entry name" value="Lunapark_Znf"/>
</dbReference>
<dbReference type="GO" id="GO:0046872">
    <property type="term" value="F:metal ion binding"/>
    <property type="evidence" value="ECO:0007669"/>
    <property type="project" value="UniProtKB-KW"/>
</dbReference>
<evidence type="ECO:0000256" key="2">
    <source>
        <dbReference type="ARBA" id="ARBA00023002"/>
    </source>
</evidence>
<gene>
    <name evidence="9" type="ORF">CB5_LOCUS26852</name>
</gene>
<accession>A0A6V7QL53</accession>
<dbReference type="GO" id="GO:0016491">
    <property type="term" value="F:oxidoreductase activity"/>
    <property type="evidence" value="ECO:0007669"/>
    <property type="project" value="UniProtKB-KW"/>
</dbReference>
<dbReference type="PANTHER" id="PTHR22166">
    <property type="entry name" value="ENDOPLASMIC RETICULUM JUNCTION FORMATION PROTEIN LUNAPARK"/>
    <property type="match status" value="1"/>
</dbReference>
<organism evidence="9">
    <name type="scientific">Ananas comosus var. bracteatus</name>
    <name type="common">red pineapple</name>
    <dbReference type="NCBI Taxonomy" id="296719"/>
    <lineage>
        <taxon>Eukaryota</taxon>
        <taxon>Viridiplantae</taxon>
        <taxon>Streptophyta</taxon>
        <taxon>Embryophyta</taxon>
        <taxon>Tracheophyta</taxon>
        <taxon>Spermatophyta</taxon>
        <taxon>Magnoliopsida</taxon>
        <taxon>Liliopsida</taxon>
        <taxon>Poales</taxon>
        <taxon>Bromeliaceae</taxon>
        <taxon>Bromelioideae</taxon>
        <taxon>Ananas</taxon>
    </lineage>
</organism>
<feature type="region of interest" description="Disordered" evidence="4">
    <location>
        <begin position="258"/>
        <end position="288"/>
    </location>
</feature>
<feature type="compositionally biased region" description="Polar residues" evidence="4">
    <location>
        <begin position="595"/>
        <end position="606"/>
    </location>
</feature>
<dbReference type="GO" id="GO:0071782">
    <property type="term" value="C:endoplasmic reticulum tubular network"/>
    <property type="evidence" value="ECO:0007669"/>
    <property type="project" value="TreeGrafter"/>
</dbReference>
<dbReference type="InterPro" id="IPR040115">
    <property type="entry name" value="Lnp"/>
</dbReference>
<evidence type="ECO:0000313" key="9">
    <source>
        <dbReference type="EMBL" id="CAD1843641.1"/>
    </source>
</evidence>
<dbReference type="SUPFAM" id="SSF51197">
    <property type="entry name" value="Clavaminate synthase-like"/>
    <property type="match status" value="1"/>
</dbReference>
<feature type="region of interest" description="Disordered" evidence="4">
    <location>
        <begin position="595"/>
        <end position="619"/>
    </location>
</feature>
<dbReference type="GO" id="GO:0071786">
    <property type="term" value="P:endoplasmic reticulum tubular network organization"/>
    <property type="evidence" value="ECO:0007669"/>
    <property type="project" value="InterPro"/>
</dbReference>
<reference evidence="9" key="1">
    <citation type="submission" date="2020-07" db="EMBL/GenBank/DDBJ databases">
        <authorList>
            <person name="Lin J."/>
        </authorList>
    </citation>
    <scope>NUCLEOTIDE SEQUENCE</scope>
</reference>
<dbReference type="PANTHER" id="PTHR22166:SF12">
    <property type="entry name" value="ENDOPLASMIC RETICULUM JUNCTION FORMATION PROTEIN LUNAPARK"/>
    <property type="match status" value="1"/>
</dbReference>
<keyword evidence="1" id="KW-0479">Metal-binding</keyword>
<dbReference type="AlphaFoldDB" id="A0A6V7QL53"/>
<dbReference type="Gene3D" id="2.60.120.330">
    <property type="entry name" value="B-lactam Antibiotic, Isopenicillin N Synthase, Chain"/>
    <property type="match status" value="1"/>
</dbReference>
<feature type="compositionally biased region" description="Basic and acidic residues" evidence="4">
    <location>
        <begin position="463"/>
        <end position="476"/>
    </location>
</feature>
<keyword evidence="2" id="KW-0560">Oxidoreductase</keyword>
<evidence type="ECO:0000259" key="7">
    <source>
        <dbReference type="Pfam" id="PF10058"/>
    </source>
</evidence>
<dbReference type="Pfam" id="PF10058">
    <property type="entry name" value="Zn_ribbon_10"/>
    <property type="match status" value="1"/>
</dbReference>
<dbReference type="InterPro" id="IPR026992">
    <property type="entry name" value="DIOX_N"/>
</dbReference>
<keyword evidence="5" id="KW-1133">Transmembrane helix</keyword>
<evidence type="ECO:0000256" key="4">
    <source>
        <dbReference type="SAM" id="MobiDB-lite"/>
    </source>
</evidence>
<protein>
    <recommendedName>
        <fullName evidence="10">Lunapark domain-containing protein</fullName>
    </recommendedName>
</protein>
<dbReference type="Pfam" id="PF03171">
    <property type="entry name" value="2OG-FeII_Oxy"/>
    <property type="match status" value="1"/>
</dbReference>
<evidence type="ECO:0000256" key="1">
    <source>
        <dbReference type="ARBA" id="ARBA00022723"/>
    </source>
</evidence>
<dbReference type="Pfam" id="PF14226">
    <property type="entry name" value="DIOX_N"/>
    <property type="match status" value="1"/>
</dbReference>
<evidence type="ECO:0000259" key="8">
    <source>
        <dbReference type="Pfam" id="PF14226"/>
    </source>
</evidence>
<feature type="compositionally biased region" description="Low complexity" evidence="4">
    <location>
        <begin position="501"/>
        <end position="511"/>
    </location>
</feature>
<keyword evidence="3" id="KW-0408">Iron</keyword>
<sequence>MAKASSEWGFFQVVNHGISHELLKEMKQEQVKLFRLPFETKVESKLLNDSYRWGTPTATSAKQFSWSEAFHVPLAKISEDSNYRELSSLREVMEKLAVAMSELARTLAGVLAENLGYSGRSTFPENCDESTCFLRLNRYPPCPFAPGTFGLMPHTDSDFLTILYQDQAWSNDIYKSVEHKVVANYRVESYSIRRSSLLPVVKHHYYVSRWVSEIDLALFFAKTLVASEETNPRSLDPCTTTSARSQIRSLVSQIGSLGKMADDPAPEAAEKAEKEAAPPPEARKKQRRGIVSRIWRGIFGGRGEDYEKRLKYLSKEEASVHARMKRRAQTSRRMVRNLIVFAVVAEVVAVVYAIMATRSVDLNWEMRAVRVLPIFLIPALSSVMYSTYVRFTRMLDRRDQNTLERLRAERKAKIDELKERTNYYTTQQLIQKYDLDPAAKAAAATVLASKLGADAGLKVSVESEAKDSTKSAKSNDVEMVQSSGLRNRKQGHARSNSAGSTTTDTQVVTRTSNEPGGNDGAAAVQSYKVVEHYKGSGTYDGGWIARIAALLVGEDPSQSYALICGNCHMHNGLARKEDFPHITYYCPHCHALNTSKQDSVSSSDRTTPLAPLDENHASNSNAIAAAESEMISNTIQE</sequence>